<gene>
    <name evidence="2" type="ORF">JMF97_18915</name>
</gene>
<evidence type="ECO:0000313" key="2">
    <source>
        <dbReference type="EMBL" id="MBL6278233.1"/>
    </source>
</evidence>
<evidence type="ECO:0000259" key="1">
    <source>
        <dbReference type="Pfam" id="PF06114"/>
    </source>
</evidence>
<dbReference type="Proteomes" id="UP000661193">
    <property type="component" value="Unassembled WGS sequence"/>
</dbReference>
<organism evidence="2 3">
    <name type="scientific">Micromonospora fiedleri</name>
    <dbReference type="NCBI Taxonomy" id="1157498"/>
    <lineage>
        <taxon>Bacteria</taxon>
        <taxon>Bacillati</taxon>
        <taxon>Actinomycetota</taxon>
        <taxon>Actinomycetes</taxon>
        <taxon>Micromonosporales</taxon>
        <taxon>Micromonosporaceae</taxon>
        <taxon>Micromonospora</taxon>
    </lineage>
</organism>
<evidence type="ECO:0000313" key="3">
    <source>
        <dbReference type="Proteomes" id="UP000661193"/>
    </source>
</evidence>
<protein>
    <submittedName>
        <fullName evidence="2">ImmA/IrrE family metallo-endopeptidase</fullName>
    </submittedName>
</protein>
<feature type="domain" description="IrrE N-terminal-like" evidence="1">
    <location>
        <begin position="73"/>
        <end position="172"/>
    </location>
</feature>
<accession>A0ABS1UPG9</accession>
<proteinExistence type="predicted"/>
<dbReference type="Gene3D" id="1.10.10.2910">
    <property type="match status" value="1"/>
</dbReference>
<name>A0ABS1UPG9_9ACTN</name>
<keyword evidence="3" id="KW-1185">Reference proteome</keyword>
<reference evidence="2 3" key="1">
    <citation type="submission" date="2021-01" db="EMBL/GenBank/DDBJ databases">
        <title>Genome sequencing of Micromonospora fiedleri MG-37.</title>
        <authorList>
            <person name="Moreland P.E.J."/>
            <person name="Stach J.E.M."/>
        </authorList>
    </citation>
    <scope>NUCLEOTIDE SEQUENCE [LARGE SCALE GENOMIC DNA]</scope>
    <source>
        <strain evidence="2 3">MG-37</strain>
    </source>
</reference>
<sequence length="191" mass="21226">MGRLRTGFHGEANEIATSVRAELKLGNFDPLDPWKLAEHLGIEVQKLSDIAKVEPAVLCLLEEGDRSLSAATVFNGTERRIVVNDAHETPRQCSSICHELAHGLLLHTPVVAFSASGCRYWDQEMEDEADCLGGKLLLTDQGARGIVLRNVPADFAQRKYGISREMLQYRLNMSGAERLRRSRASRRAANQ</sequence>
<dbReference type="EMBL" id="JAETXL010000006">
    <property type="protein sequence ID" value="MBL6278233.1"/>
    <property type="molecule type" value="Genomic_DNA"/>
</dbReference>
<dbReference type="RefSeq" id="WP_203222744.1">
    <property type="nucleotide sequence ID" value="NZ_JAETXL010000006.1"/>
</dbReference>
<dbReference type="Pfam" id="PF06114">
    <property type="entry name" value="Peptidase_M78"/>
    <property type="match status" value="1"/>
</dbReference>
<dbReference type="InterPro" id="IPR010359">
    <property type="entry name" value="IrrE_HExxH"/>
</dbReference>
<comment type="caution">
    <text evidence="2">The sequence shown here is derived from an EMBL/GenBank/DDBJ whole genome shotgun (WGS) entry which is preliminary data.</text>
</comment>